<sequence length="208" mass="22988">MLNELNDSLSTIINNTKIHLPILIKIIAIPWAVYLVNLLIFKQRLLYLGIIPRHLRGIPGILLAPLLHANFNHLFFNSIPLLVLSNFILIDGFIYYLIVTIVITLGSGLLIWLFAKPGIHIGASALITGYWALLVSNIYSQGSVTAIILGIISLYYFAGIFYGIFPSKKGVSWEGHLFGLIAGFATGYFLPHIINFILKLSVIISGKG</sequence>
<dbReference type="AlphaFoldDB" id="A0A378I8B6"/>
<comment type="subcellular location">
    <subcellularLocation>
        <location evidence="1">Membrane</location>
        <topology evidence="1">Multi-pass membrane protein</topology>
    </subcellularLocation>
</comment>
<dbReference type="PANTHER" id="PTHR43066:SF1">
    <property type="entry name" value="RHOMBOID PROTEIN 2"/>
    <property type="match status" value="1"/>
</dbReference>
<protein>
    <submittedName>
        <fullName evidence="10">AraC family transcriptional regulator</fullName>
    </submittedName>
</protein>
<dbReference type="InterPro" id="IPR022764">
    <property type="entry name" value="Peptidase_S54_rhomboid_dom"/>
</dbReference>
<keyword evidence="3" id="KW-0645">Protease</keyword>
<dbReference type="Pfam" id="PF01694">
    <property type="entry name" value="Rhomboid"/>
    <property type="match status" value="1"/>
</dbReference>
<evidence type="ECO:0000256" key="5">
    <source>
        <dbReference type="ARBA" id="ARBA00022801"/>
    </source>
</evidence>
<keyword evidence="5" id="KW-0378">Hydrolase</keyword>
<evidence type="ECO:0000256" key="6">
    <source>
        <dbReference type="ARBA" id="ARBA00022989"/>
    </source>
</evidence>
<keyword evidence="11" id="KW-1185">Reference proteome</keyword>
<dbReference type="OrthoDB" id="465874at2"/>
<dbReference type="GO" id="GO:0016020">
    <property type="term" value="C:membrane"/>
    <property type="evidence" value="ECO:0007669"/>
    <property type="project" value="UniProtKB-SubCell"/>
</dbReference>
<dbReference type="Gene3D" id="1.20.1540.10">
    <property type="entry name" value="Rhomboid-like"/>
    <property type="match status" value="1"/>
</dbReference>
<dbReference type="GO" id="GO:0004252">
    <property type="term" value="F:serine-type endopeptidase activity"/>
    <property type="evidence" value="ECO:0007669"/>
    <property type="project" value="InterPro"/>
</dbReference>
<dbReference type="EMBL" id="UGNV01000001">
    <property type="protein sequence ID" value="STX28624.1"/>
    <property type="molecule type" value="Genomic_DNA"/>
</dbReference>
<evidence type="ECO:0000256" key="1">
    <source>
        <dbReference type="ARBA" id="ARBA00004141"/>
    </source>
</evidence>
<dbReference type="RefSeq" id="WP_115302353.1">
    <property type="nucleotide sequence ID" value="NZ_CAAAHO010000001.1"/>
</dbReference>
<organism evidence="10 11">
    <name type="scientific">Legionella beliardensis</name>
    <dbReference type="NCBI Taxonomy" id="91822"/>
    <lineage>
        <taxon>Bacteria</taxon>
        <taxon>Pseudomonadati</taxon>
        <taxon>Pseudomonadota</taxon>
        <taxon>Gammaproteobacteria</taxon>
        <taxon>Legionellales</taxon>
        <taxon>Legionellaceae</taxon>
        <taxon>Legionella</taxon>
    </lineage>
</organism>
<feature type="transmembrane region" description="Helical" evidence="8">
    <location>
        <begin position="177"/>
        <end position="198"/>
    </location>
</feature>
<evidence type="ECO:0000256" key="4">
    <source>
        <dbReference type="ARBA" id="ARBA00022692"/>
    </source>
</evidence>
<proteinExistence type="inferred from homology"/>
<feature type="transmembrane region" description="Helical" evidence="8">
    <location>
        <begin position="20"/>
        <end position="41"/>
    </location>
</feature>
<reference evidence="10 11" key="1">
    <citation type="submission" date="2018-06" db="EMBL/GenBank/DDBJ databases">
        <authorList>
            <consortium name="Pathogen Informatics"/>
            <person name="Doyle S."/>
        </authorList>
    </citation>
    <scope>NUCLEOTIDE SEQUENCE [LARGE SCALE GENOMIC DNA]</scope>
    <source>
        <strain evidence="10 11">NCTC13315</strain>
    </source>
</reference>
<feature type="transmembrane region" description="Helical" evidence="8">
    <location>
        <begin position="93"/>
        <end position="114"/>
    </location>
</feature>
<feature type="domain" description="Peptidase S54 rhomboid" evidence="9">
    <location>
        <begin position="61"/>
        <end position="190"/>
    </location>
</feature>
<evidence type="ECO:0000259" key="9">
    <source>
        <dbReference type="Pfam" id="PF01694"/>
    </source>
</evidence>
<keyword evidence="7 8" id="KW-0472">Membrane</keyword>
<dbReference type="PANTHER" id="PTHR43066">
    <property type="entry name" value="RHOMBOID-RELATED PROTEIN"/>
    <property type="match status" value="1"/>
</dbReference>
<name>A0A378I8B6_9GAMM</name>
<keyword evidence="4 8" id="KW-0812">Transmembrane</keyword>
<evidence type="ECO:0000256" key="7">
    <source>
        <dbReference type="ARBA" id="ARBA00023136"/>
    </source>
</evidence>
<gene>
    <name evidence="10" type="ORF">NCTC13315_01155</name>
</gene>
<evidence type="ECO:0000256" key="3">
    <source>
        <dbReference type="ARBA" id="ARBA00022670"/>
    </source>
</evidence>
<dbReference type="GO" id="GO:0006508">
    <property type="term" value="P:proteolysis"/>
    <property type="evidence" value="ECO:0007669"/>
    <property type="project" value="UniProtKB-KW"/>
</dbReference>
<evidence type="ECO:0000256" key="2">
    <source>
        <dbReference type="ARBA" id="ARBA00009045"/>
    </source>
</evidence>
<accession>A0A378I8B6</accession>
<dbReference type="Proteomes" id="UP000254968">
    <property type="component" value="Unassembled WGS sequence"/>
</dbReference>
<feature type="transmembrane region" description="Helical" evidence="8">
    <location>
        <begin position="146"/>
        <end position="165"/>
    </location>
</feature>
<evidence type="ECO:0000256" key="8">
    <source>
        <dbReference type="SAM" id="Phobius"/>
    </source>
</evidence>
<dbReference type="InterPro" id="IPR035952">
    <property type="entry name" value="Rhomboid-like_sf"/>
</dbReference>
<dbReference type="SUPFAM" id="SSF144091">
    <property type="entry name" value="Rhomboid-like"/>
    <property type="match status" value="1"/>
</dbReference>
<comment type="similarity">
    <text evidence="2">Belongs to the peptidase S54 family.</text>
</comment>
<evidence type="ECO:0000313" key="11">
    <source>
        <dbReference type="Proteomes" id="UP000254968"/>
    </source>
</evidence>
<evidence type="ECO:0000313" key="10">
    <source>
        <dbReference type="EMBL" id="STX28624.1"/>
    </source>
</evidence>
<feature type="transmembrane region" description="Helical" evidence="8">
    <location>
        <begin position="121"/>
        <end position="140"/>
    </location>
</feature>
<keyword evidence="6 8" id="KW-1133">Transmembrane helix</keyword>